<comment type="caution">
    <text evidence="3">The sequence shown here is derived from an EMBL/GenBank/DDBJ whole genome shotgun (WGS) entry which is preliminary data.</text>
</comment>
<feature type="chain" id="PRO_5014134796" description="Protodermal factor 1-like" evidence="2">
    <location>
        <begin position="17"/>
        <end position="343"/>
    </location>
</feature>
<reference evidence="3 4" key="1">
    <citation type="submission" date="2017-11" db="EMBL/GenBank/DDBJ databases">
        <title>De-novo sequencing of pomegranate (Punica granatum L.) genome.</title>
        <authorList>
            <person name="Akparov Z."/>
            <person name="Amiraslanov A."/>
            <person name="Hajiyeva S."/>
            <person name="Abbasov M."/>
            <person name="Kaur K."/>
            <person name="Hamwieh A."/>
            <person name="Solovyev V."/>
            <person name="Salamov A."/>
            <person name="Braich B."/>
            <person name="Kosarev P."/>
            <person name="Mahmoud A."/>
            <person name="Hajiyev E."/>
            <person name="Babayeva S."/>
            <person name="Izzatullayeva V."/>
            <person name="Mammadov A."/>
            <person name="Mammadov A."/>
            <person name="Sharifova S."/>
            <person name="Ojaghi J."/>
            <person name="Eynullazada K."/>
            <person name="Bayramov B."/>
            <person name="Abdulazimova A."/>
            <person name="Shahmuradov I."/>
        </authorList>
    </citation>
    <scope>NUCLEOTIDE SEQUENCE [LARGE SCALE GENOMIC DNA]</scope>
    <source>
        <strain evidence="4">cv. AG2017</strain>
        <tissue evidence="3">Leaf</tissue>
    </source>
</reference>
<evidence type="ECO:0000256" key="1">
    <source>
        <dbReference type="SAM" id="MobiDB-lite"/>
    </source>
</evidence>
<feature type="compositionally biased region" description="Pro residues" evidence="1">
    <location>
        <begin position="106"/>
        <end position="125"/>
    </location>
</feature>
<proteinExistence type="predicted"/>
<evidence type="ECO:0000313" key="3">
    <source>
        <dbReference type="EMBL" id="PKI33630.1"/>
    </source>
</evidence>
<gene>
    <name evidence="3" type="ORF">CRG98_045986</name>
</gene>
<dbReference type="STRING" id="22663.A0A2I0HQ70"/>
<feature type="compositionally biased region" description="Pro residues" evidence="1">
    <location>
        <begin position="65"/>
        <end position="88"/>
    </location>
</feature>
<dbReference type="PANTHER" id="PTHR33210">
    <property type="entry name" value="PROTODERMAL FACTOR 1"/>
    <property type="match status" value="1"/>
</dbReference>
<evidence type="ECO:0000256" key="2">
    <source>
        <dbReference type="SAM" id="SignalP"/>
    </source>
</evidence>
<dbReference type="EMBL" id="PGOL01006509">
    <property type="protein sequence ID" value="PKI33630.1"/>
    <property type="molecule type" value="Genomic_DNA"/>
</dbReference>
<feature type="signal peptide" evidence="2">
    <location>
        <begin position="1"/>
        <end position="16"/>
    </location>
</feature>
<keyword evidence="4" id="KW-1185">Reference proteome</keyword>
<evidence type="ECO:0000313" key="4">
    <source>
        <dbReference type="Proteomes" id="UP000233551"/>
    </source>
</evidence>
<accession>A0A2I0HQ70</accession>
<dbReference type="PANTHER" id="PTHR33210:SF18">
    <property type="entry name" value="PROTODERMAL FACTOR 1"/>
    <property type="match status" value="1"/>
</dbReference>
<dbReference type="InterPro" id="IPR039923">
    <property type="entry name" value="Protodermal_1"/>
</dbReference>
<protein>
    <recommendedName>
        <fullName evidence="5">Protodermal factor 1-like</fullName>
    </recommendedName>
</protein>
<feature type="compositionally biased region" description="Low complexity" evidence="1">
    <location>
        <begin position="126"/>
        <end position="142"/>
    </location>
</feature>
<sequence length="343" mass="36006">MKVFVAICCLLALSSAVPALSASFEDGKNYYAPPDPNAGTPPPAPVYNGSPPHGGGSPPHHHRTPSPPANCGNPPPYHVPTPSRPSTPPSGGGGGSYTPPYSGGTPPTPISVTPPTPISVTPPTPIFGTPPTTPIGPGTPSTPTIPSPPFVFDPNNPFPGTCNFWRTHPTLIWGLVGWFGTVGNAFGVPSLPSFPSNNNLLQALSNTRTDGFGALYREGTAALLNSMASTRFPFTTTQVRNNFISALGSNKAAQSQARVFRLANEVLISTLSKHSRTNRFGTLYGEGTAALLNSIMSTWFPFTATQVRNNFISALGSDKAAQAQAWVFRLANEGITSLKPEEF</sequence>
<organism evidence="3 4">
    <name type="scientific">Punica granatum</name>
    <name type="common">Pomegranate</name>
    <dbReference type="NCBI Taxonomy" id="22663"/>
    <lineage>
        <taxon>Eukaryota</taxon>
        <taxon>Viridiplantae</taxon>
        <taxon>Streptophyta</taxon>
        <taxon>Embryophyta</taxon>
        <taxon>Tracheophyta</taxon>
        <taxon>Spermatophyta</taxon>
        <taxon>Magnoliopsida</taxon>
        <taxon>eudicotyledons</taxon>
        <taxon>Gunneridae</taxon>
        <taxon>Pentapetalae</taxon>
        <taxon>rosids</taxon>
        <taxon>malvids</taxon>
        <taxon>Myrtales</taxon>
        <taxon>Lythraceae</taxon>
        <taxon>Punica</taxon>
    </lineage>
</organism>
<dbReference type="AlphaFoldDB" id="A0A2I0HQ70"/>
<keyword evidence="2" id="KW-0732">Signal</keyword>
<evidence type="ECO:0008006" key="5">
    <source>
        <dbReference type="Google" id="ProtNLM"/>
    </source>
</evidence>
<feature type="region of interest" description="Disordered" evidence="1">
    <location>
        <begin position="33"/>
        <end position="152"/>
    </location>
</feature>
<name>A0A2I0HQ70_PUNGR</name>
<dbReference type="Proteomes" id="UP000233551">
    <property type="component" value="Unassembled WGS sequence"/>
</dbReference>
<feature type="compositionally biased region" description="Pro residues" evidence="1">
    <location>
        <begin position="33"/>
        <end position="45"/>
    </location>
</feature>